<dbReference type="GO" id="GO:0006950">
    <property type="term" value="P:response to stress"/>
    <property type="evidence" value="ECO:0007669"/>
    <property type="project" value="TreeGrafter"/>
</dbReference>
<sequence>MSEDRRLFFMLNIGQRRVQRWIDRKAETETRASAAQAGALFCLAKQDGALIGEVGAALQLAPSAMTGLADRMAKAGLIARHADSDDGRATRLYLTDDGHAALKRARVLLRELNGKLCDGFSDDELDVVARWLHALQDRFPAER</sequence>
<dbReference type="PANTHER" id="PTHR33164">
    <property type="entry name" value="TRANSCRIPTIONAL REGULATOR, MARR FAMILY"/>
    <property type="match status" value="1"/>
</dbReference>
<keyword evidence="2" id="KW-0238">DNA-binding</keyword>
<name>A0A071M461_9BURK</name>
<dbReference type="Pfam" id="PF01047">
    <property type="entry name" value="MarR"/>
    <property type="match status" value="1"/>
</dbReference>
<dbReference type="InterPro" id="IPR036388">
    <property type="entry name" value="WH-like_DNA-bd_sf"/>
</dbReference>
<evidence type="ECO:0000256" key="2">
    <source>
        <dbReference type="ARBA" id="ARBA00023125"/>
    </source>
</evidence>
<proteinExistence type="predicted"/>
<dbReference type="EMBL" id="JJOA01000056">
    <property type="protein sequence ID" value="KEA55275.1"/>
    <property type="molecule type" value="Genomic_DNA"/>
</dbReference>
<accession>A0A071M461</accession>
<dbReference type="InterPro" id="IPR000835">
    <property type="entry name" value="HTH_MarR-typ"/>
</dbReference>
<dbReference type="PANTHER" id="PTHR33164:SF107">
    <property type="entry name" value="TRANSCRIPTIONAL REGULATORY PROTEIN"/>
    <property type="match status" value="1"/>
</dbReference>
<dbReference type="InterPro" id="IPR023187">
    <property type="entry name" value="Tscrpt_reg_MarR-type_CS"/>
</dbReference>
<evidence type="ECO:0000256" key="3">
    <source>
        <dbReference type="ARBA" id="ARBA00023163"/>
    </source>
</evidence>
<dbReference type="AlphaFoldDB" id="A0A071M461"/>
<keyword evidence="3" id="KW-0804">Transcription</keyword>
<dbReference type="PROSITE" id="PS50995">
    <property type="entry name" value="HTH_MARR_2"/>
    <property type="match status" value="1"/>
</dbReference>
<comment type="caution">
    <text evidence="5">The sequence shown here is derived from an EMBL/GenBank/DDBJ whole genome shotgun (WGS) entry which is preliminary data.</text>
</comment>
<dbReference type="OrthoDB" id="5418907at2"/>
<protein>
    <submittedName>
        <fullName evidence="5">MarR family transcriptional regulator</fullName>
    </submittedName>
</protein>
<organism evidence="5">
    <name type="scientific">Burkholderia cenocepacia</name>
    <dbReference type="NCBI Taxonomy" id="95486"/>
    <lineage>
        <taxon>Bacteria</taxon>
        <taxon>Pseudomonadati</taxon>
        <taxon>Pseudomonadota</taxon>
        <taxon>Betaproteobacteria</taxon>
        <taxon>Burkholderiales</taxon>
        <taxon>Burkholderiaceae</taxon>
        <taxon>Burkholderia</taxon>
        <taxon>Burkholderia cepacia complex</taxon>
    </lineage>
</organism>
<dbReference type="PROSITE" id="PS01117">
    <property type="entry name" value="HTH_MARR_1"/>
    <property type="match status" value="1"/>
</dbReference>
<dbReference type="SUPFAM" id="SSF46785">
    <property type="entry name" value="Winged helix' DNA-binding domain"/>
    <property type="match status" value="1"/>
</dbReference>
<evidence type="ECO:0000259" key="4">
    <source>
        <dbReference type="PROSITE" id="PS50995"/>
    </source>
</evidence>
<dbReference type="InterPro" id="IPR039422">
    <property type="entry name" value="MarR/SlyA-like"/>
</dbReference>
<dbReference type="GO" id="GO:0003677">
    <property type="term" value="F:DNA binding"/>
    <property type="evidence" value="ECO:0007669"/>
    <property type="project" value="UniProtKB-KW"/>
</dbReference>
<dbReference type="GO" id="GO:0003700">
    <property type="term" value="F:DNA-binding transcription factor activity"/>
    <property type="evidence" value="ECO:0007669"/>
    <property type="project" value="InterPro"/>
</dbReference>
<dbReference type="PRINTS" id="PR00598">
    <property type="entry name" value="HTHMARR"/>
</dbReference>
<reference evidence="5" key="1">
    <citation type="submission" date="2014-04" db="EMBL/GenBank/DDBJ databases">
        <title>In planta biocontrol of soil-borne Fusarium wilt of banana through a plant endophytic bacterium, Burkholderia cenocepacia 869T2.</title>
        <authorList>
            <person name="Ho Y.-N."/>
            <person name="Chiang H.-M."/>
            <person name="Chao C.-P."/>
            <person name="Su C.-C."/>
            <person name="Hsu H.-F."/>
            <person name="Guo C.-T."/>
            <person name="Hsieh J.-L."/>
            <person name="Huang C.-C."/>
        </authorList>
    </citation>
    <scope>NUCLEOTIDE SEQUENCE [LARGE SCALE GENOMIC DNA]</scope>
    <source>
        <strain evidence="5">869T2</strain>
    </source>
</reference>
<dbReference type="SMART" id="SM00347">
    <property type="entry name" value="HTH_MARR"/>
    <property type="match status" value="1"/>
</dbReference>
<dbReference type="InterPro" id="IPR036390">
    <property type="entry name" value="WH_DNA-bd_sf"/>
</dbReference>
<dbReference type="Gene3D" id="1.10.10.10">
    <property type="entry name" value="Winged helix-like DNA-binding domain superfamily/Winged helix DNA-binding domain"/>
    <property type="match status" value="1"/>
</dbReference>
<evidence type="ECO:0000313" key="5">
    <source>
        <dbReference type="EMBL" id="KEA55275.1"/>
    </source>
</evidence>
<keyword evidence="1" id="KW-0805">Transcription regulation</keyword>
<feature type="domain" description="HTH marR-type" evidence="4">
    <location>
        <begin position="4"/>
        <end position="137"/>
    </location>
</feature>
<evidence type="ECO:0000256" key="1">
    <source>
        <dbReference type="ARBA" id="ARBA00023015"/>
    </source>
</evidence>
<gene>
    <name evidence="5" type="ORF">DT99_32150</name>
</gene>